<organism evidence="2">
    <name type="scientific">Ixodes ricinus</name>
    <name type="common">Common tick</name>
    <name type="synonym">Acarus ricinus</name>
    <dbReference type="NCBI Taxonomy" id="34613"/>
    <lineage>
        <taxon>Eukaryota</taxon>
        <taxon>Metazoa</taxon>
        <taxon>Ecdysozoa</taxon>
        <taxon>Arthropoda</taxon>
        <taxon>Chelicerata</taxon>
        <taxon>Arachnida</taxon>
        <taxon>Acari</taxon>
        <taxon>Parasitiformes</taxon>
        <taxon>Ixodida</taxon>
        <taxon>Ixodoidea</taxon>
        <taxon>Ixodidae</taxon>
        <taxon>Ixodinae</taxon>
        <taxon>Ixodes</taxon>
    </lineage>
</organism>
<name>A0A147BLS3_IXORI</name>
<sequence>ERIGLWTKSITKHLYHCAATSGGDGELMQAKWLSMLNHISDVHTGHSEIFPACEHGPLHRRKWIAQGTDAHDRLATILASKSFLKDVKQLSSEGQTFSVETFHSTLIQFAPKSVAYSHSIMAARTFIAALHYNENSNRKQRKTKDGQPQWKRKYPKAQGGEPVVQELMEDATYNYIDRLLETVLQLERQPTAHCSTSRPVPPPLSQSQPHVPTQELARKRRQRFSLP</sequence>
<feature type="non-terminal residue" evidence="2">
    <location>
        <position position="1"/>
    </location>
</feature>
<evidence type="ECO:0000313" key="2">
    <source>
        <dbReference type="EMBL" id="JAR91729.1"/>
    </source>
</evidence>
<proteinExistence type="predicted"/>
<dbReference type="AlphaFoldDB" id="A0A147BLS3"/>
<protein>
    <submittedName>
        <fullName evidence="2">Uncharacterized protein</fullName>
    </submittedName>
</protein>
<feature type="region of interest" description="Disordered" evidence="1">
    <location>
        <begin position="190"/>
        <end position="227"/>
    </location>
</feature>
<dbReference type="EMBL" id="GEGO01003675">
    <property type="protein sequence ID" value="JAR91729.1"/>
    <property type="molecule type" value="Transcribed_RNA"/>
</dbReference>
<accession>A0A147BLS3</accession>
<dbReference type="PANTHER" id="PTHR31751:SF42">
    <property type="entry name" value="PROTEIN CBG10204"/>
    <property type="match status" value="1"/>
</dbReference>
<dbReference type="PANTHER" id="PTHR31751">
    <property type="entry name" value="SI:CH211-108C17.2-RELATED-RELATED"/>
    <property type="match status" value="1"/>
</dbReference>
<evidence type="ECO:0000256" key="1">
    <source>
        <dbReference type="SAM" id="MobiDB-lite"/>
    </source>
</evidence>
<feature type="region of interest" description="Disordered" evidence="1">
    <location>
        <begin position="136"/>
        <end position="159"/>
    </location>
</feature>
<feature type="compositionally biased region" description="Basic residues" evidence="1">
    <location>
        <begin position="218"/>
        <end position="227"/>
    </location>
</feature>
<reference evidence="2" key="1">
    <citation type="journal article" date="2018" name="PLoS Negl. Trop. Dis.">
        <title>Sialome diversity of ticks revealed by RNAseq of single tick salivary glands.</title>
        <authorList>
            <person name="Perner J."/>
            <person name="Kropackova S."/>
            <person name="Kopacek P."/>
            <person name="Ribeiro J.M."/>
        </authorList>
    </citation>
    <scope>NUCLEOTIDE SEQUENCE</scope>
    <source>
        <strain evidence="2">Siblings of single egg batch collected in Ceske Budejovice</strain>
        <tissue evidence="2">Salivary glands</tissue>
    </source>
</reference>